<evidence type="ECO:0000259" key="1">
    <source>
        <dbReference type="Pfam" id="PF03992"/>
    </source>
</evidence>
<dbReference type="AlphaFoldDB" id="A0A4E0PYL0"/>
<sequence length="119" mass="13942">MRQNIKRGTNVDEEAIYSVGVWSVKTGKEETFLRTWMDFANWTMQSQKGACNVIMLQDLEQKNRFISLGPWDNLESLQAWRETLEFKTAFVKFKDLCNEIEPHTMKKVITIPSPLVQKE</sequence>
<dbReference type="InterPro" id="IPR011008">
    <property type="entry name" value="Dimeric_a/b-barrel"/>
</dbReference>
<comment type="caution">
    <text evidence="2">The sequence shown here is derived from an EMBL/GenBank/DDBJ whole genome shotgun (WGS) entry which is preliminary data.</text>
</comment>
<accession>A0A4E0PYL0</accession>
<dbReference type="InterPro" id="IPR007138">
    <property type="entry name" value="ABM_dom"/>
</dbReference>
<organism evidence="2 3">
    <name type="scientific">Methanolobus halotolerans</name>
    <dbReference type="NCBI Taxonomy" id="2052935"/>
    <lineage>
        <taxon>Archaea</taxon>
        <taxon>Methanobacteriati</taxon>
        <taxon>Methanobacteriota</taxon>
        <taxon>Stenosarchaea group</taxon>
        <taxon>Methanomicrobia</taxon>
        <taxon>Methanosarcinales</taxon>
        <taxon>Methanosarcinaceae</taxon>
        <taxon>Methanolobus</taxon>
    </lineage>
</organism>
<reference evidence="2 3" key="1">
    <citation type="submission" date="2017-11" db="EMBL/GenBank/DDBJ databases">
        <title>Isolation and Characterization of Methanogenic Archaea from Saline Meromictic Lake at Siberia.</title>
        <authorList>
            <person name="Shen Y."/>
            <person name="Huang H.-H."/>
            <person name="Lai M.-C."/>
            <person name="Chen S.-C."/>
        </authorList>
    </citation>
    <scope>NUCLEOTIDE SEQUENCE [LARGE SCALE GENOMIC DNA]</scope>
    <source>
        <strain evidence="2 3">SY-01</strain>
    </source>
</reference>
<name>A0A4E0PYL0_9EURY</name>
<gene>
    <name evidence="2" type="ORF">CUN85_00330</name>
</gene>
<dbReference type="Proteomes" id="UP000297295">
    <property type="component" value="Unassembled WGS sequence"/>
</dbReference>
<dbReference type="Pfam" id="PF03992">
    <property type="entry name" value="ABM"/>
    <property type="match status" value="1"/>
</dbReference>
<feature type="domain" description="ABM" evidence="1">
    <location>
        <begin position="17"/>
        <end position="89"/>
    </location>
</feature>
<proteinExistence type="predicted"/>
<evidence type="ECO:0000313" key="3">
    <source>
        <dbReference type="Proteomes" id="UP000297295"/>
    </source>
</evidence>
<dbReference type="Gene3D" id="3.30.70.100">
    <property type="match status" value="1"/>
</dbReference>
<dbReference type="EMBL" id="PGGK01000001">
    <property type="protein sequence ID" value="TGC11368.1"/>
    <property type="molecule type" value="Genomic_DNA"/>
</dbReference>
<keyword evidence="3" id="KW-1185">Reference proteome</keyword>
<protein>
    <recommendedName>
        <fullName evidence="1">ABM domain-containing protein</fullName>
    </recommendedName>
</protein>
<evidence type="ECO:0000313" key="2">
    <source>
        <dbReference type="EMBL" id="TGC11368.1"/>
    </source>
</evidence>
<dbReference type="SUPFAM" id="SSF54909">
    <property type="entry name" value="Dimeric alpha+beta barrel"/>
    <property type="match status" value="1"/>
</dbReference>